<feature type="region of interest" description="Disordered" evidence="1">
    <location>
        <begin position="34"/>
        <end position="66"/>
    </location>
</feature>
<evidence type="ECO:0000313" key="3">
    <source>
        <dbReference type="Proteomes" id="UP000683925"/>
    </source>
</evidence>
<evidence type="ECO:0000313" key="2">
    <source>
        <dbReference type="EMBL" id="CAD8182935.1"/>
    </source>
</evidence>
<feature type="compositionally biased region" description="Basic and acidic residues" evidence="1">
    <location>
        <begin position="36"/>
        <end position="51"/>
    </location>
</feature>
<dbReference type="AlphaFoldDB" id="A0A8S1W3V5"/>
<reference evidence="2" key="1">
    <citation type="submission" date="2021-01" db="EMBL/GenBank/DDBJ databases">
        <authorList>
            <consortium name="Genoscope - CEA"/>
            <person name="William W."/>
        </authorList>
    </citation>
    <scope>NUCLEOTIDE SEQUENCE</scope>
</reference>
<organism evidence="2 3">
    <name type="scientific">Paramecium octaurelia</name>
    <dbReference type="NCBI Taxonomy" id="43137"/>
    <lineage>
        <taxon>Eukaryota</taxon>
        <taxon>Sar</taxon>
        <taxon>Alveolata</taxon>
        <taxon>Ciliophora</taxon>
        <taxon>Intramacronucleata</taxon>
        <taxon>Oligohymenophorea</taxon>
        <taxon>Peniculida</taxon>
        <taxon>Parameciidae</taxon>
        <taxon>Paramecium</taxon>
    </lineage>
</organism>
<dbReference type="OMA" id="MVCIPCL"/>
<accession>A0A8S1W3V5</accession>
<evidence type="ECO:0000256" key="1">
    <source>
        <dbReference type="SAM" id="MobiDB-lite"/>
    </source>
</evidence>
<dbReference type="OrthoDB" id="10407701at2759"/>
<dbReference type="Proteomes" id="UP000683925">
    <property type="component" value="Unassembled WGS sequence"/>
</dbReference>
<keyword evidence="3" id="KW-1185">Reference proteome</keyword>
<name>A0A8S1W3V5_PAROT</name>
<dbReference type="EMBL" id="CAJJDP010000079">
    <property type="protein sequence ID" value="CAD8182935.1"/>
    <property type="molecule type" value="Genomic_DNA"/>
</dbReference>
<gene>
    <name evidence="2" type="ORF">POCTA_138.1.T0800058</name>
</gene>
<comment type="caution">
    <text evidence="2">The sequence shown here is derived from an EMBL/GenBank/DDBJ whole genome shotgun (WGS) entry which is preliminary data.</text>
</comment>
<proteinExistence type="predicted"/>
<protein>
    <submittedName>
        <fullName evidence="2">Uncharacterized protein</fullName>
    </submittedName>
</protein>
<sequence>MVCIPCLVLPLVGILVVLFDFIKPFLIKIGLVKAPPKTDDKNNTQENRTKVLDTPTPNEPEKSKSS</sequence>